<feature type="compositionally biased region" description="Basic and acidic residues" evidence="1">
    <location>
        <begin position="423"/>
        <end position="435"/>
    </location>
</feature>
<dbReference type="OrthoDB" id="10264738at2759"/>
<reference evidence="3 4" key="1">
    <citation type="journal article" date="2017" name="Int. J. Parasitol.">
        <title>The genome of the protozoan parasite Cystoisospora suis and a reverse vaccinology approach to identify vaccine candidates.</title>
        <authorList>
            <person name="Palmieri N."/>
            <person name="Shrestha A."/>
            <person name="Ruttkowski B."/>
            <person name="Beck T."/>
            <person name="Vogl C."/>
            <person name="Tomley F."/>
            <person name="Blake D.P."/>
            <person name="Joachim A."/>
        </authorList>
    </citation>
    <scope>NUCLEOTIDE SEQUENCE [LARGE SCALE GENOMIC DNA]</scope>
    <source>
        <strain evidence="3 4">Wien I</strain>
    </source>
</reference>
<dbReference type="SMART" id="SM00332">
    <property type="entry name" value="PP2Cc"/>
    <property type="match status" value="1"/>
</dbReference>
<evidence type="ECO:0000256" key="1">
    <source>
        <dbReference type="SAM" id="MobiDB-lite"/>
    </source>
</evidence>
<evidence type="ECO:0000313" key="4">
    <source>
        <dbReference type="Proteomes" id="UP000221165"/>
    </source>
</evidence>
<dbReference type="Pfam" id="PF00481">
    <property type="entry name" value="PP2C"/>
    <property type="match status" value="2"/>
</dbReference>
<dbReference type="InterPro" id="IPR015655">
    <property type="entry name" value="PP2C"/>
</dbReference>
<comment type="caution">
    <text evidence="3">The sequence shown here is derived from an EMBL/GenBank/DDBJ whole genome shotgun (WGS) entry which is preliminary data.</text>
</comment>
<evidence type="ECO:0000313" key="3">
    <source>
        <dbReference type="EMBL" id="PHJ19796.1"/>
    </source>
</evidence>
<dbReference type="SUPFAM" id="SSF81606">
    <property type="entry name" value="PP2C-like"/>
    <property type="match status" value="1"/>
</dbReference>
<dbReference type="PANTHER" id="PTHR47992">
    <property type="entry name" value="PROTEIN PHOSPHATASE"/>
    <property type="match status" value="1"/>
</dbReference>
<gene>
    <name evidence="3" type="ORF">CSUI_006370</name>
</gene>
<feature type="non-terminal residue" evidence="3">
    <location>
        <position position="470"/>
    </location>
</feature>
<dbReference type="VEuPathDB" id="ToxoDB:CSUI_006370"/>
<protein>
    <submittedName>
        <fullName evidence="3">Protein phosphatase 2c domain-containing protein</fullName>
    </submittedName>
</protein>
<dbReference type="GO" id="GO:0004722">
    <property type="term" value="F:protein serine/threonine phosphatase activity"/>
    <property type="evidence" value="ECO:0007669"/>
    <property type="project" value="InterPro"/>
</dbReference>
<feature type="compositionally biased region" description="Basic and acidic residues" evidence="1">
    <location>
        <begin position="28"/>
        <end position="38"/>
    </location>
</feature>
<feature type="compositionally biased region" description="Polar residues" evidence="1">
    <location>
        <begin position="332"/>
        <end position="347"/>
    </location>
</feature>
<sequence length="470" mass="50475">MTIETTSSSSSFSPPLEEEQKTPGTEGQDIKKRGRDADSLSSASFRVRMEARFMQGRRPQQEDRHVLTENLASLVEGGKDKAAIEALNLHPASLVALFDGHCGSVCSHFCSVNLPTRIASFLVKPLPKSKTNQFSLKQETSSSTQSHSSSSSNTSSSCQTTTSTTSPSSSSSSCTEKKTAVDSSQSDCLPKDISRQEHPSSSSPRSGEDGLHSSSVLDEGKALHESILYKMTGKGASPLPPFPLRNAKLRGLFPSLAARLVSAFKHTDREFLTLHRTLKVGGCTGIVLLVLDDLAVVASVGDSRAVAGVYTGGKQHKRQRLLHTAGDHPTALVQSTQVNGRDTSSPLKDSHTSTKPEISSSSSSTTTATSSSSDVSTKAKEEQSNGSAPRPAGESIKHRSEEKRGEKEAEEESPGGYWQAVRVTRDHKPDLPEEKERIERNGGQVIHVGGIARVAPKGFEERAKKIKMEQ</sequence>
<dbReference type="AlphaFoldDB" id="A0A2C6KUP9"/>
<feature type="region of interest" description="Disordered" evidence="1">
    <location>
        <begin position="1"/>
        <end position="41"/>
    </location>
</feature>
<feature type="region of interest" description="Disordered" evidence="1">
    <location>
        <begin position="325"/>
        <end position="435"/>
    </location>
</feature>
<dbReference type="RefSeq" id="XP_067921490.1">
    <property type="nucleotide sequence ID" value="XM_068066533.1"/>
</dbReference>
<dbReference type="EMBL" id="MIGC01003211">
    <property type="protein sequence ID" value="PHJ19796.1"/>
    <property type="molecule type" value="Genomic_DNA"/>
</dbReference>
<feature type="compositionally biased region" description="Basic and acidic residues" evidence="1">
    <location>
        <begin position="395"/>
        <end position="407"/>
    </location>
</feature>
<keyword evidence="4" id="KW-1185">Reference proteome</keyword>
<dbReference type="InterPro" id="IPR001932">
    <property type="entry name" value="PPM-type_phosphatase-like_dom"/>
</dbReference>
<feature type="compositionally biased region" description="Low complexity" evidence="1">
    <location>
        <begin position="355"/>
        <end position="376"/>
    </location>
</feature>
<dbReference type="GeneID" id="94429744"/>
<dbReference type="InterPro" id="IPR036457">
    <property type="entry name" value="PPM-type-like_dom_sf"/>
</dbReference>
<feature type="region of interest" description="Disordered" evidence="1">
    <location>
        <begin position="133"/>
        <end position="215"/>
    </location>
</feature>
<dbReference type="Proteomes" id="UP000221165">
    <property type="component" value="Unassembled WGS sequence"/>
</dbReference>
<feature type="compositionally biased region" description="Low complexity" evidence="1">
    <location>
        <begin position="140"/>
        <end position="174"/>
    </location>
</feature>
<evidence type="ECO:0000259" key="2">
    <source>
        <dbReference type="PROSITE" id="PS51746"/>
    </source>
</evidence>
<feature type="domain" description="PPM-type phosphatase" evidence="2">
    <location>
        <begin position="48"/>
        <end position="470"/>
    </location>
</feature>
<proteinExistence type="predicted"/>
<organism evidence="3 4">
    <name type="scientific">Cystoisospora suis</name>
    <dbReference type="NCBI Taxonomy" id="483139"/>
    <lineage>
        <taxon>Eukaryota</taxon>
        <taxon>Sar</taxon>
        <taxon>Alveolata</taxon>
        <taxon>Apicomplexa</taxon>
        <taxon>Conoidasida</taxon>
        <taxon>Coccidia</taxon>
        <taxon>Eucoccidiorida</taxon>
        <taxon>Eimeriorina</taxon>
        <taxon>Sarcocystidae</taxon>
        <taxon>Cystoisospora</taxon>
    </lineage>
</organism>
<accession>A0A2C6KUP9</accession>
<dbReference type="PROSITE" id="PS51746">
    <property type="entry name" value="PPM_2"/>
    <property type="match status" value="1"/>
</dbReference>
<feature type="compositionally biased region" description="Basic and acidic residues" evidence="1">
    <location>
        <begin position="189"/>
        <end position="198"/>
    </location>
</feature>
<dbReference type="Gene3D" id="3.60.40.10">
    <property type="entry name" value="PPM-type phosphatase domain"/>
    <property type="match status" value="2"/>
</dbReference>
<name>A0A2C6KUP9_9APIC</name>